<dbReference type="InterPro" id="IPR006938">
    <property type="entry name" value="DUF624"/>
</dbReference>
<dbReference type="OrthoDB" id="9814991at2"/>
<reference evidence="2 3" key="1">
    <citation type="submission" date="2019-10" db="EMBL/GenBank/DDBJ databases">
        <authorList>
            <person name="Dong K."/>
        </authorList>
    </citation>
    <scope>NUCLEOTIDE SEQUENCE [LARGE SCALE GENOMIC DNA]</scope>
    <source>
        <strain evidence="2 3">DSM 28960</strain>
    </source>
</reference>
<sequence length="208" mass="23819">MKRLLSLDSPPMRFLALIANLIILNTLFILTSISLITIGASLCALQTSIQNILRKKDERLIANYFRLFQNNFKQATISWLIIVVLGLLFFLDFRLLGHLFIALSFLFGVVTILAVVFLAIEISYLFAYIGRYQDKLQVAVKNVLGLSLQHLFQTVFLVIYNSFIVYFALSSPVALLTMIYLFTFGDFAFINYFSGVMIKQVFDKLERN</sequence>
<evidence type="ECO:0000313" key="2">
    <source>
        <dbReference type="EMBL" id="MQW40657.1"/>
    </source>
</evidence>
<dbReference type="EMBL" id="WITJ01000027">
    <property type="protein sequence ID" value="MQW40657.1"/>
    <property type="molecule type" value="Genomic_DNA"/>
</dbReference>
<accession>A0A7X2D2P1</accession>
<evidence type="ECO:0000256" key="1">
    <source>
        <dbReference type="SAM" id="Phobius"/>
    </source>
</evidence>
<dbReference type="RefSeq" id="WP_153497273.1">
    <property type="nucleotide sequence ID" value="NZ_CAXYUY010000016.1"/>
</dbReference>
<feature type="transmembrane region" description="Helical" evidence="1">
    <location>
        <begin position="150"/>
        <end position="169"/>
    </location>
</feature>
<name>A0A7X2D2P1_9LACT</name>
<dbReference type="AlphaFoldDB" id="A0A7X2D2P1"/>
<feature type="transmembrane region" description="Helical" evidence="1">
    <location>
        <begin position="99"/>
        <end position="129"/>
    </location>
</feature>
<gene>
    <name evidence="2" type="ORF">GHI93_12100</name>
</gene>
<evidence type="ECO:0000313" key="3">
    <source>
        <dbReference type="Proteomes" id="UP000439550"/>
    </source>
</evidence>
<feature type="transmembrane region" description="Helical" evidence="1">
    <location>
        <begin position="12"/>
        <end position="45"/>
    </location>
</feature>
<feature type="transmembrane region" description="Helical" evidence="1">
    <location>
        <begin position="75"/>
        <end position="93"/>
    </location>
</feature>
<keyword evidence="1" id="KW-0472">Membrane</keyword>
<keyword evidence="3" id="KW-1185">Reference proteome</keyword>
<feature type="transmembrane region" description="Helical" evidence="1">
    <location>
        <begin position="175"/>
        <end position="198"/>
    </location>
</feature>
<dbReference type="Pfam" id="PF04854">
    <property type="entry name" value="DUF624"/>
    <property type="match status" value="1"/>
</dbReference>
<keyword evidence="1" id="KW-0812">Transmembrane</keyword>
<keyword evidence="1" id="KW-1133">Transmembrane helix</keyword>
<organism evidence="2 3">
    <name type="scientific">Lactococcus hircilactis</name>
    <dbReference type="NCBI Taxonomy" id="1494462"/>
    <lineage>
        <taxon>Bacteria</taxon>
        <taxon>Bacillati</taxon>
        <taxon>Bacillota</taxon>
        <taxon>Bacilli</taxon>
        <taxon>Lactobacillales</taxon>
        <taxon>Streptococcaceae</taxon>
        <taxon>Lactococcus</taxon>
    </lineage>
</organism>
<comment type="caution">
    <text evidence="2">The sequence shown here is derived from an EMBL/GenBank/DDBJ whole genome shotgun (WGS) entry which is preliminary data.</text>
</comment>
<proteinExistence type="predicted"/>
<protein>
    <submittedName>
        <fullName evidence="2">DUF624 domain-containing protein</fullName>
    </submittedName>
</protein>
<dbReference type="Proteomes" id="UP000439550">
    <property type="component" value="Unassembled WGS sequence"/>
</dbReference>